<dbReference type="Proteomes" id="UP000018467">
    <property type="component" value="Unassembled WGS sequence"/>
</dbReference>
<reference evidence="3" key="4">
    <citation type="submission" date="2025-09" db="UniProtKB">
        <authorList>
            <consortium name="Ensembl"/>
        </authorList>
    </citation>
    <scope>IDENTIFICATION</scope>
</reference>
<name>W5K9C4_ASTMX</name>
<evidence type="ECO:0000313" key="4">
    <source>
        <dbReference type="Proteomes" id="UP000018467"/>
    </source>
</evidence>
<dbReference type="HOGENOM" id="CLU_442746_0_0_1"/>
<reference evidence="3" key="3">
    <citation type="submission" date="2025-08" db="UniProtKB">
        <authorList>
            <consortium name="Ensembl"/>
        </authorList>
    </citation>
    <scope>IDENTIFICATION</scope>
</reference>
<dbReference type="AlphaFoldDB" id="W5K9C4"/>
<keyword evidence="1" id="KW-0433">Leucine-rich repeat</keyword>
<dbReference type="InterPro" id="IPR001611">
    <property type="entry name" value="Leu-rich_rpt"/>
</dbReference>
<reference evidence="4" key="1">
    <citation type="submission" date="2013-03" db="EMBL/GenBank/DDBJ databases">
        <authorList>
            <person name="Jeffery W."/>
            <person name="Warren W."/>
            <person name="Wilson R.K."/>
        </authorList>
    </citation>
    <scope>NUCLEOTIDE SEQUENCE</scope>
    <source>
        <strain evidence="4">female</strain>
    </source>
</reference>
<dbReference type="InterPro" id="IPR051261">
    <property type="entry name" value="NLR"/>
</dbReference>
<evidence type="ECO:0000256" key="1">
    <source>
        <dbReference type="ARBA" id="ARBA00022614"/>
    </source>
</evidence>
<dbReference type="SUPFAM" id="SSF52047">
    <property type="entry name" value="RNI-like"/>
    <property type="match status" value="1"/>
</dbReference>
<keyword evidence="2" id="KW-0677">Repeat</keyword>
<dbReference type="Ensembl" id="ENSAMXT00000004185.2">
    <property type="protein sequence ID" value="ENSAMXP00000004185.2"/>
    <property type="gene ID" value="ENSAMXG00000004096.2"/>
</dbReference>
<dbReference type="Pfam" id="PF13516">
    <property type="entry name" value="LRR_6"/>
    <property type="match status" value="4"/>
</dbReference>
<dbReference type="InterPro" id="IPR032675">
    <property type="entry name" value="LRR_dom_sf"/>
</dbReference>
<evidence type="ECO:0000313" key="3">
    <source>
        <dbReference type="Ensembl" id="ENSAMXP00000004185.2"/>
    </source>
</evidence>
<evidence type="ECO:0000256" key="2">
    <source>
        <dbReference type="ARBA" id="ARBA00022737"/>
    </source>
</evidence>
<dbReference type="Bgee" id="ENSAMXG00000004096">
    <property type="expression patterns" value="Expressed in zone of skin and 3 other cell types or tissues"/>
</dbReference>
<dbReference type="PANTHER" id="PTHR24106">
    <property type="entry name" value="NACHT, LRR AND CARD DOMAINS-CONTAINING"/>
    <property type="match status" value="1"/>
</dbReference>
<dbReference type="Gene3D" id="3.80.10.10">
    <property type="entry name" value="Ribonuclease Inhibitor"/>
    <property type="match status" value="2"/>
</dbReference>
<accession>W5K9C4</accession>
<sequence length="229" mass="25224">PLRSHSAAACEALPYCNLTHHFCDTLKTVLQSETSALKELDLSNNDLQDKGVNKLSAGLKSSHCKLEILRSVLMLSLTKFRQAGYFIYSIQSYFTEDCVKCVVFTSLFCRLVMCKLSEQSCKTLQSVLQSETCSLKELDLSNNDLQDSGVDKLSVGLKSSHCKLEILRLSGCLITENGCSSLASALSSNPSHLKELDLTYNNPGEPGVKQLSSVWSLLKKCVMMVCQSH</sequence>
<keyword evidence="4" id="KW-1185">Reference proteome</keyword>
<protein>
    <submittedName>
        <fullName evidence="3">Uncharacterized protein</fullName>
    </submittedName>
</protein>
<organism evidence="3 4">
    <name type="scientific">Astyanax mexicanus</name>
    <name type="common">Blind cave fish</name>
    <name type="synonym">Astyanax fasciatus mexicanus</name>
    <dbReference type="NCBI Taxonomy" id="7994"/>
    <lineage>
        <taxon>Eukaryota</taxon>
        <taxon>Metazoa</taxon>
        <taxon>Chordata</taxon>
        <taxon>Craniata</taxon>
        <taxon>Vertebrata</taxon>
        <taxon>Euteleostomi</taxon>
        <taxon>Actinopterygii</taxon>
        <taxon>Neopterygii</taxon>
        <taxon>Teleostei</taxon>
        <taxon>Ostariophysi</taxon>
        <taxon>Characiformes</taxon>
        <taxon>Characoidei</taxon>
        <taxon>Acestrorhamphidae</taxon>
        <taxon>Acestrorhamphinae</taxon>
        <taxon>Astyanax</taxon>
    </lineage>
</organism>
<dbReference type="InParanoid" id="W5K9C4"/>
<proteinExistence type="predicted"/>
<dbReference type="PROSITE" id="PS51450">
    <property type="entry name" value="LRR"/>
    <property type="match status" value="1"/>
</dbReference>
<dbReference type="SMART" id="SM00368">
    <property type="entry name" value="LRR_RI"/>
    <property type="match status" value="4"/>
</dbReference>
<reference evidence="4" key="2">
    <citation type="journal article" date="2014" name="Nat. Commun.">
        <title>The cavefish genome reveals candidate genes for eye loss.</title>
        <authorList>
            <person name="McGaugh S.E."/>
            <person name="Gross J.B."/>
            <person name="Aken B."/>
            <person name="Blin M."/>
            <person name="Borowsky R."/>
            <person name="Chalopin D."/>
            <person name="Hinaux H."/>
            <person name="Jeffery W.R."/>
            <person name="Keene A."/>
            <person name="Ma L."/>
            <person name="Minx P."/>
            <person name="Murphy D."/>
            <person name="O'Quin K.E."/>
            <person name="Retaux S."/>
            <person name="Rohner N."/>
            <person name="Searle S.M."/>
            <person name="Stahl B.A."/>
            <person name="Tabin C."/>
            <person name="Volff J.N."/>
            <person name="Yoshizawa M."/>
            <person name="Warren W.C."/>
        </authorList>
    </citation>
    <scope>NUCLEOTIDE SEQUENCE [LARGE SCALE GENOMIC DNA]</scope>
    <source>
        <strain evidence="4">female</strain>
    </source>
</reference>
<dbReference type="GeneTree" id="ENSGT01150000286911"/>